<feature type="compositionally biased region" description="Low complexity" evidence="1">
    <location>
        <begin position="536"/>
        <end position="562"/>
    </location>
</feature>
<dbReference type="Pfam" id="PF20245">
    <property type="entry name" value="DUF6600"/>
    <property type="match status" value="1"/>
</dbReference>
<evidence type="ECO:0000313" key="4">
    <source>
        <dbReference type="Proteomes" id="UP000076079"/>
    </source>
</evidence>
<protein>
    <submittedName>
        <fullName evidence="3">Ribonucleases G and E</fullName>
    </submittedName>
</protein>
<evidence type="ECO:0000313" key="3">
    <source>
        <dbReference type="EMBL" id="AMY11229.1"/>
    </source>
</evidence>
<gene>
    <name evidence="3" type="ORF">LuPra_04476</name>
</gene>
<dbReference type="RefSeq" id="WP_110172795.1">
    <property type="nucleotide sequence ID" value="NZ_CP015136.1"/>
</dbReference>
<feature type="compositionally biased region" description="Pro residues" evidence="1">
    <location>
        <begin position="522"/>
        <end position="535"/>
    </location>
</feature>
<feature type="compositionally biased region" description="Low complexity" evidence="1">
    <location>
        <begin position="473"/>
        <end position="491"/>
    </location>
</feature>
<keyword evidence="2" id="KW-0732">Signal</keyword>
<feature type="region of interest" description="Disordered" evidence="1">
    <location>
        <begin position="424"/>
        <end position="562"/>
    </location>
</feature>
<dbReference type="Proteomes" id="UP000076079">
    <property type="component" value="Chromosome"/>
</dbReference>
<proteinExistence type="predicted"/>
<reference evidence="3 4" key="1">
    <citation type="journal article" date="2016" name="Genome Announc.">
        <title>First Complete Genome Sequence of a Subdivision 6 Acidobacterium Strain.</title>
        <authorList>
            <person name="Huang S."/>
            <person name="Vieira S."/>
            <person name="Bunk B."/>
            <person name="Riedel T."/>
            <person name="Sproer C."/>
            <person name="Overmann J."/>
        </authorList>
    </citation>
    <scope>NUCLEOTIDE SEQUENCE [LARGE SCALE GENOMIC DNA]</scope>
    <source>
        <strain evidence="4">DSM 100886 HEG_-6_39</strain>
    </source>
</reference>
<dbReference type="STRING" id="1855912.LuPra_04476"/>
<organism evidence="3 4">
    <name type="scientific">Luteitalea pratensis</name>
    <dbReference type="NCBI Taxonomy" id="1855912"/>
    <lineage>
        <taxon>Bacteria</taxon>
        <taxon>Pseudomonadati</taxon>
        <taxon>Acidobacteriota</taxon>
        <taxon>Vicinamibacteria</taxon>
        <taxon>Vicinamibacterales</taxon>
        <taxon>Vicinamibacteraceae</taxon>
        <taxon>Luteitalea</taxon>
    </lineage>
</organism>
<dbReference type="AlphaFoldDB" id="A0A143PTT5"/>
<reference evidence="4" key="2">
    <citation type="submission" date="2016-04" db="EMBL/GenBank/DDBJ databases">
        <title>First Complete Genome Sequence of a Subdivision 6 Acidobacterium.</title>
        <authorList>
            <person name="Huang S."/>
            <person name="Vieira S."/>
            <person name="Bunk B."/>
            <person name="Riedel T."/>
            <person name="Sproeer C."/>
            <person name="Overmann J."/>
        </authorList>
    </citation>
    <scope>NUCLEOTIDE SEQUENCE [LARGE SCALE GENOMIC DNA]</scope>
    <source>
        <strain evidence="4">DSM 100886 HEG_-6_39</strain>
    </source>
</reference>
<feature type="chain" id="PRO_5007511948" evidence="2">
    <location>
        <begin position="25"/>
        <end position="562"/>
    </location>
</feature>
<evidence type="ECO:0000256" key="1">
    <source>
        <dbReference type="SAM" id="MobiDB-lite"/>
    </source>
</evidence>
<accession>A0A143PTT5</accession>
<feature type="compositionally biased region" description="Gly residues" evidence="1">
    <location>
        <begin position="396"/>
        <end position="408"/>
    </location>
</feature>
<dbReference type="InterPro" id="IPR046535">
    <property type="entry name" value="DUF6600"/>
</dbReference>
<evidence type="ECO:0000256" key="2">
    <source>
        <dbReference type="SAM" id="SignalP"/>
    </source>
</evidence>
<keyword evidence="4" id="KW-1185">Reference proteome</keyword>
<dbReference type="EMBL" id="CP015136">
    <property type="protein sequence ID" value="AMY11229.1"/>
    <property type="molecule type" value="Genomic_DNA"/>
</dbReference>
<sequence precursor="true">MNALVFVAPLALAVALVLPANATAQPAEAPPADTPPHLIRLEGSGAQAIRDGAATPVEQGDPVFFGDRLDLGDAYGQVLWGDGSRIALDRGARLDALAEDLLALTAGRTLVSRPAGATAPLRLDTPAASLILAPDGEYRVSLDGDVTSLAVTRGHADVQTGMGNQIVGAGYQVALRDGITPEAPRRFNAAGYDSFIAWATAPVAAPAAGAPLDTFEDPRFEAYSDVFNRYGGWETDPQYGAVWYPTVAANWRPYTAGYWHAYGSENQWLWVGRDPFGWPTHHYGRWGMNNGGRWYWMPGRQWAPAWVSWSVGPGYIGWSPLGNQDRPVRSWDTLSQPRGVYPGGTLDASRAWTVVPSDRFGQRGHMSAYAVDPRTLDNLSAFVSQRVGPPARYGHPAGGPGRSYGEQGGTAVYGPGGYYGGVRSRSGGDTNIRGGVGPTRVGPGSPGYGGPTPPPEDPYERAERAVAPRGRQRPAAQDTATPARPPAQTTDPAPPAQAAPRQRTPPRETPTPSPPKAARETAPPPPAAAPPPAPPAADSTPPATSAGRSTGTGTGRRAVPRP</sequence>
<feature type="signal peptide" evidence="2">
    <location>
        <begin position="1"/>
        <end position="24"/>
    </location>
</feature>
<name>A0A143PTT5_LUTPR</name>
<feature type="region of interest" description="Disordered" evidence="1">
    <location>
        <begin position="390"/>
        <end position="409"/>
    </location>
</feature>
<dbReference type="KEGG" id="abac:LuPra_04476"/>
<dbReference type="OrthoDB" id="5485224at2"/>